<proteinExistence type="predicted"/>
<organism evidence="3 4">
    <name type="scientific">Sagittula stellata (strain ATCC 700073 / DSM 11524 / E-37)</name>
    <dbReference type="NCBI Taxonomy" id="388399"/>
    <lineage>
        <taxon>Bacteria</taxon>
        <taxon>Pseudomonadati</taxon>
        <taxon>Pseudomonadota</taxon>
        <taxon>Alphaproteobacteria</taxon>
        <taxon>Rhodobacterales</taxon>
        <taxon>Roseobacteraceae</taxon>
        <taxon>Sagittula</taxon>
    </lineage>
</organism>
<evidence type="ECO:0000313" key="3">
    <source>
        <dbReference type="EMBL" id="EBA10257.1"/>
    </source>
</evidence>
<evidence type="ECO:0000259" key="2">
    <source>
        <dbReference type="Pfam" id="PF13670"/>
    </source>
</evidence>
<feature type="chain" id="PRO_5002654887" description="PepSY domain-containing protein" evidence="1">
    <location>
        <begin position="21"/>
        <end position="86"/>
    </location>
</feature>
<dbReference type="Proteomes" id="UP000005713">
    <property type="component" value="Unassembled WGS sequence"/>
</dbReference>
<dbReference type="InterPro" id="IPR025711">
    <property type="entry name" value="PepSY"/>
</dbReference>
<dbReference type="OrthoDB" id="7916581at2"/>
<comment type="caution">
    <text evidence="3">The sequence shown here is derived from an EMBL/GenBank/DDBJ whole genome shotgun (WGS) entry which is preliminary data.</text>
</comment>
<dbReference type="AlphaFoldDB" id="A3JXM1"/>
<evidence type="ECO:0000256" key="1">
    <source>
        <dbReference type="SAM" id="SignalP"/>
    </source>
</evidence>
<feature type="signal peptide" evidence="1">
    <location>
        <begin position="1"/>
        <end position="20"/>
    </location>
</feature>
<keyword evidence="1" id="KW-0732">Signal</keyword>
<dbReference type="RefSeq" id="WP_005854954.1">
    <property type="nucleotide sequence ID" value="NZ_AAYA01000001.1"/>
</dbReference>
<dbReference type="Pfam" id="PF13670">
    <property type="entry name" value="PepSY_2"/>
    <property type="match status" value="1"/>
</dbReference>
<accession>A3JXM1</accession>
<feature type="domain" description="PepSY" evidence="2">
    <location>
        <begin position="5"/>
        <end position="82"/>
    </location>
</feature>
<dbReference type="EMBL" id="AAYA01000001">
    <property type="protein sequence ID" value="EBA10257.1"/>
    <property type="molecule type" value="Genomic_DNA"/>
</dbReference>
<sequence length="86" mass="8882">MTKHLVLALSLALTPAIAFAMPSVGDVVGTNPEDATAALASAGCTVDAFEAEDGQIEAKCHDEASNRYEVYIDPASGAVTKIKSED</sequence>
<reference evidence="3 4" key="1">
    <citation type="submission" date="2006-06" db="EMBL/GenBank/DDBJ databases">
        <authorList>
            <person name="Moran M.A."/>
            <person name="Ferriera S."/>
            <person name="Johnson J."/>
            <person name="Kravitz S."/>
            <person name="Beeson K."/>
            <person name="Sutton G."/>
            <person name="Rogers Y.-H."/>
            <person name="Friedman R."/>
            <person name="Frazier M."/>
            <person name="Venter J.C."/>
        </authorList>
    </citation>
    <scope>NUCLEOTIDE SEQUENCE [LARGE SCALE GENOMIC DNA]</scope>
    <source>
        <strain evidence="3 4">E-37</strain>
    </source>
</reference>
<gene>
    <name evidence="3" type="ORF">SSE37_19667</name>
</gene>
<evidence type="ECO:0000313" key="4">
    <source>
        <dbReference type="Proteomes" id="UP000005713"/>
    </source>
</evidence>
<dbReference type="eggNOG" id="ENOG50330TS">
    <property type="taxonomic scope" value="Bacteria"/>
</dbReference>
<name>A3JXM1_SAGS3</name>
<keyword evidence="4" id="KW-1185">Reference proteome</keyword>
<protein>
    <recommendedName>
        <fullName evidence="2">PepSY domain-containing protein</fullName>
    </recommendedName>
</protein>